<keyword evidence="12" id="KW-1185">Reference proteome</keyword>
<evidence type="ECO:0000256" key="6">
    <source>
        <dbReference type="ARBA" id="ARBA00023002"/>
    </source>
</evidence>
<dbReference type="Proteomes" id="UP001431783">
    <property type="component" value="Unassembled WGS sequence"/>
</dbReference>
<dbReference type="InterPro" id="IPR037069">
    <property type="entry name" value="AcylCoA_DH/ox_N_sf"/>
</dbReference>
<dbReference type="InterPro" id="IPR009100">
    <property type="entry name" value="AcylCoA_DH/oxidase_NM_dom_sf"/>
</dbReference>
<dbReference type="InterPro" id="IPR046373">
    <property type="entry name" value="Acyl-CoA_Oxase/DH_mid-dom_sf"/>
</dbReference>
<keyword evidence="5" id="KW-0809">Transit peptide</keyword>
<dbReference type="PANTHER" id="PTHR43884:SF9">
    <property type="entry name" value="COMPLEX I ASSEMBLY FACTOR ACAD9, MITOCHONDRIAL"/>
    <property type="match status" value="1"/>
</dbReference>
<proteinExistence type="predicted"/>
<dbReference type="GO" id="GO:0003995">
    <property type="term" value="F:acyl-CoA dehydrogenase activity"/>
    <property type="evidence" value="ECO:0007669"/>
    <property type="project" value="TreeGrafter"/>
</dbReference>
<evidence type="ECO:0000256" key="5">
    <source>
        <dbReference type="ARBA" id="ARBA00022946"/>
    </source>
</evidence>
<protein>
    <recommendedName>
        <fullName evidence="13">Acyl-CoA dehydrogenase family member 9, mitochondrial</fullName>
    </recommendedName>
</protein>
<dbReference type="InterPro" id="IPR006091">
    <property type="entry name" value="Acyl-CoA_Oxase/DH_mid-dom"/>
</dbReference>
<evidence type="ECO:0000256" key="2">
    <source>
        <dbReference type="ARBA" id="ARBA00004173"/>
    </source>
</evidence>
<dbReference type="GO" id="GO:0050660">
    <property type="term" value="F:flavin adenine dinucleotide binding"/>
    <property type="evidence" value="ECO:0007669"/>
    <property type="project" value="InterPro"/>
</dbReference>
<dbReference type="Pfam" id="PF02770">
    <property type="entry name" value="Acyl-CoA_dh_M"/>
    <property type="match status" value="1"/>
</dbReference>
<dbReference type="GO" id="GO:0044281">
    <property type="term" value="P:small molecule metabolic process"/>
    <property type="evidence" value="ECO:0007669"/>
    <property type="project" value="UniProtKB-ARBA"/>
</dbReference>
<dbReference type="Pfam" id="PF21343">
    <property type="entry name" value="ACAD9-ACADV_C"/>
    <property type="match status" value="1"/>
</dbReference>
<evidence type="ECO:0000313" key="11">
    <source>
        <dbReference type="EMBL" id="KAK9873591.1"/>
    </source>
</evidence>
<evidence type="ECO:0000256" key="1">
    <source>
        <dbReference type="ARBA" id="ARBA00001974"/>
    </source>
</evidence>
<comment type="cofactor">
    <cofactor evidence="1">
        <name>FAD</name>
        <dbReference type="ChEBI" id="CHEBI:57692"/>
    </cofactor>
</comment>
<feature type="domain" description="Acyl-CoA dehydrogenase/oxidase N-terminal" evidence="9">
    <location>
        <begin position="98"/>
        <end position="190"/>
    </location>
</feature>
<keyword evidence="4" id="KW-0274">FAD</keyword>
<evidence type="ECO:0008006" key="13">
    <source>
        <dbReference type="Google" id="ProtNLM"/>
    </source>
</evidence>
<dbReference type="InterPro" id="IPR036250">
    <property type="entry name" value="AcylCo_DH-like_C"/>
</dbReference>
<evidence type="ECO:0000256" key="7">
    <source>
        <dbReference type="ARBA" id="ARBA00023128"/>
    </source>
</evidence>
<dbReference type="Pfam" id="PF02771">
    <property type="entry name" value="Acyl-CoA_dh_N"/>
    <property type="match status" value="1"/>
</dbReference>
<dbReference type="GO" id="GO:0005739">
    <property type="term" value="C:mitochondrion"/>
    <property type="evidence" value="ECO:0007669"/>
    <property type="project" value="UniProtKB-SubCell"/>
</dbReference>
<dbReference type="InterPro" id="IPR049448">
    <property type="entry name" value="ACAD9/ACADV-like_C"/>
</dbReference>
<evidence type="ECO:0000259" key="9">
    <source>
        <dbReference type="Pfam" id="PF02771"/>
    </source>
</evidence>
<dbReference type="EMBL" id="JARQZJ010000022">
    <property type="protein sequence ID" value="KAK9873591.1"/>
    <property type="molecule type" value="Genomic_DNA"/>
</dbReference>
<sequence>MLRLWSSSISYNTYSKIFYIRRIRFSSIPASNKITEVSSEKQINDLESMFTVLPKERVKLAQREPFVKNMFAGNFDTELLTYPQLQNQDVVDLENVINILQKVSEKQKKPKDIREAIQNLRQQRCLGLQCSLKEGGRELNQTEQCRFNEVLLEGSFKFSLMNNELSILSLSRFGSDEQKTNYLTRLLDGKILAVICLGDHLSGTENSKTVATLSDDFKTYMLNGKKSCVVAGSEADLYLVFSHMADSVKGSLHELDLTVFLVDSNSPGITVEKIDCKDPNLNGMSNIIFNNTPVTAENILGNERDGRKLLASVIQEHYINFGVVNLNILKKLIKHLSNEVFNNSTPKAELYKTEAVTSKLGSILINAYMVESMLYFTTGLMSTYEQQDCELETLITKVFSTELSLKATEIGFSVSGPTSLESKHYCQKLQEEVISLNVLNEPEYIMRILIALLGLQYSGKKLVDTVKKLRNPLFNGTFVMKRLWQDRRQHDGNPKLTIGLKNYLHLSCQEGADLIEFCVLRLQFVTESLFAKYGIDILNRHGHLRRLADIVMHIYAMTACLSRASRSYCIGLQNAEAEIMIANLVCKYSSDIVKKNISDIIYDYESVDRRFQDLCEKVFKEKKYYFAHPLNRNF</sequence>
<dbReference type="Gene3D" id="1.10.540.10">
    <property type="entry name" value="Acyl-CoA dehydrogenase/oxidase, N-terminal domain"/>
    <property type="match status" value="1"/>
</dbReference>
<dbReference type="SUPFAM" id="SSF47203">
    <property type="entry name" value="Acyl-CoA dehydrogenase C-terminal domain-like"/>
    <property type="match status" value="1"/>
</dbReference>
<keyword evidence="3" id="KW-0285">Flavoprotein</keyword>
<evidence type="ECO:0000259" key="10">
    <source>
        <dbReference type="Pfam" id="PF21343"/>
    </source>
</evidence>
<keyword evidence="6" id="KW-0560">Oxidoreductase</keyword>
<keyword evidence="7" id="KW-0496">Mitochondrion</keyword>
<evidence type="ECO:0000313" key="12">
    <source>
        <dbReference type="Proteomes" id="UP001431783"/>
    </source>
</evidence>
<organism evidence="11 12">
    <name type="scientific">Henosepilachna vigintioctopunctata</name>
    <dbReference type="NCBI Taxonomy" id="420089"/>
    <lineage>
        <taxon>Eukaryota</taxon>
        <taxon>Metazoa</taxon>
        <taxon>Ecdysozoa</taxon>
        <taxon>Arthropoda</taxon>
        <taxon>Hexapoda</taxon>
        <taxon>Insecta</taxon>
        <taxon>Pterygota</taxon>
        <taxon>Neoptera</taxon>
        <taxon>Endopterygota</taxon>
        <taxon>Coleoptera</taxon>
        <taxon>Polyphaga</taxon>
        <taxon>Cucujiformia</taxon>
        <taxon>Coccinelloidea</taxon>
        <taxon>Coccinellidae</taxon>
        <taxon>Epilachninae</taxon>
        <taxon>Epilachnini</taxon>
        <taxon>Henosepilachna</taxon>
    </lineage>
</organism>
<dbReference type="SUPFAM" id="SSF56645">
    <property type="entry name" value="Acyl-CoA dehydrogenase NM domain-like"/>
    <property type="match status" value="1"/>
</dbReference>
<feature type="domain" description="ACAD9/ACADV-like C-terminal" evidence="10">
    <location>
        <begin position="509"/>
        <end position="623"/>
    </location>
</feature>
<comment type="caution">
    <text evidence="11">The sequence shown here is derived from an EMBL/GenBank/DDBJ whole genome shotgun (WGS) entry which is preliminary data.</text>
</comment>
<evidence type="ECO:0000256" key="4">
    <source>
        <dbReference type="ARBA" id="ARBA00022827"/>
    </source>
</evidence>
<reference evidence="11 12" key="1">
    <citation type="submission" date="2023-03" db="EMBL/GenBank/DDBJ databases">
        <title>Genome insight into feeding habits of ladybird beetles.</title>
        <authorList>
            <person name="Li H.-S."/>
            <person name="Huang Y.-H."/>
            <person name="Pang H."/>
        </authorList>
    </citation>
    <scope>NUCLEOTIDE SEQUENCE [LARGE SCALE GENOMIC DNA]</scope>
    <source>
        <strain evidence="11">SYSU_2023b</strain>
        <tissue evidence="11">Whole body</tissue>
    </source>
</reference>
<evidence type="ECO:0000259" key="8">
    <source>
        <dbReference type="Pfam" id="PF02770"/>
    </source>
</evidence>
<dbReference type="AlphaFoldDB" id="A0AAW1TZE5"/>
<dbReference type="PANTHER" id="PTHR43884">
    <property type="entry name" value="ACYL-COA DEHYDROGENASE"/>
    <property type="match status" value="1"/>
</dbReference>
<dbReference type="InterPro" id="IPR013786">
    <property type="entry name" value="AcylCoA_DH/ox_N"/>
</dbReference>
<gene>
    <name evidence="11" type="ORF">WA026_023148</name>
</gene>
<name>A0AAW1TZE5_9CUCU</name>
<comment type="subcellular location">
    <subcellularLocation>
        <location evidence="2">Mitochondrion</location>
    </subcellularLocation>
</comment>
<accession>A0AAW1TZE5</accession>
<dbReference type="Gene3D" id="2.40.110.10">
    <property type="entry name" value="Butyryl-CoA Dehydrogenase, subunit A, domain 2"/>
    <property type="match status" value="1"/>
</dbReference>
<feature type="domain" description="Acyl-CoA oxidase/dehydrogenase middle" evidence="8">
    <location>
        <begin position="202"/>
        <end position="291"/>
    </location>
</feature>
<evidence type="ECO:0000256" key="3">
    <source>
        <dbReference type="ARBA" id="ARBA00022630"/>
    </source>
</evidence>
<dbReference type="Gene3D" id="1.20.140.10">
    <property type="entry name" value="Butyryl-CoA Dehydrogenase, subunit A, domain 3"/>
    <property type="match status" value="2"/>
</dbReference>